<sequence length="334" mass="36699">MQQFVVDIENKDFNFKVEPLALDVMTANDLLVRPLAVAVNPVDTKLYQNALNQAQQNKVLGYDAVAEVVAMGDQVNGFQVGDKVFYAGDMTRSGSFADQQLIDWQLVGKAPSKLSLTQSAAFPLVSITAYEALFDKLSISENRVDNRNKSLLIIGGAGGVGSIAIQLAKRVGLQVIATASRESSKKWCLAMGADKVIDHYQPLKAQLEKAIQAEVDYILCAADSDTHMQNMAESIKPFGEICLLVSTGKETDLNVFKNKSVSIHWEFMFSRSLYQTKDRFLQGQILTKIATIIDQQEFQPIDSQQLTGLNANNLKIALARIAKGDMCGKLVIEC</sequence>
<evidence type="ECO:0000256" key="3">
    <source>
        <dbReference type="ARBA" id="ARBA00022833"/>
    </source>
</evidence>
<dbReference type="CDD" id="cd08252">
    <property type="entry name" value="AL_MDR"/>
    <property type="match status" value="1"/>
</dbReference>
<evidence type="ECO:0000259" key="6">
    <source>
        <dbReference type="SMART" id="SM00829"/>
    </source>
</evidence>
<dbReference type="SUPFAM" id="SSF50129">
    <property type="entry name" value="GroES-like"/>
    <property type="match status" value="1"/>
</dbReference>
<gene>
    <name evidence="7" type="ORF">FE785_08170</name>
</gene>
<dbReference type="InterPro" id="IPR013154">
    <property type="entry name" value="ADH-like_N"/>
</dbReference>
<keyword evidence="2 5" id="KW-0479">Metal-binding</keyword>
<reference evidence="7 8" key="1">
    <citation type="submission" date="2019-05" db="EMBL/GenBank/DDBJ databases">
        <title>Thiomicrorhabdus sediminis sp. nov, a novel sulfur-oxidizing bacterium isolated from coastal sediment.</title>
        <authorList>
            <person name="Liu X."/>
        </authorList>
    </citation>
    <scope>NUCLEOTIDE SEQUENCE [LARGE SCALE GENOMIC DNA]</scope>
    <source>
        <strain evidence="7 8">G1</strain>
    </source>
</reference>
<dbReference type="KEGG" id="thig:FE785_08170"/>
<dbReference type="InterPro" id="IPR050700">
    <property type="entry name" value="YIM1/Zinc_Alcohol_DH_Fams"/>
</dbReference>
<keyword evidence="8" id="KW-1185">Reference proteome</keyword>
<dbReference type="Pfam" id="PF08240">
    <property type="entry name" value="ADH_N"/>
    <property type="match status" value="1"/>
</dbReference>
<dbReference type="RefSeq" id="WP_138565285.1">
    <property type="nucleotide sequence ID" value="NZ_CP040602.1"/>
</dbReference>
<protein>
    <recommendedName>
        <fullName evidence="5">Zinc-type alcohol dehydrogenase-like protein</fullName>
    </recommendedName>
</protein>
<evidence type="ECO:0000256" key="1">
    <source>
        <dbReference type="ARBA" id="ARBA00010371"/>
    </source>
</evidence>
<evidence type="ECO:0000256" key="5">
    <source>
        <dbReference type="RuleBase" id="RU364000"/>
    </source>
</evidence>
<evidence type="ECO:0000256" key="4">
    <source>
        <dbReference type="ARBA" id="ARBA00023002"/>
    </source>
</evidence>
<organism evidence="7 8">
    <name type="scientific">Thiomicrorhabdus sediminis</name>
    <dbReference type="NCBI Taxonomy" id="2580412"/>
    <lineage>
        <taxon>Bacteria</taxon>
        <taxon>Pseudomonadati</taxon>
        <taxon>Pseudomonadota</taxon>
        <taxon>Gammaproteobacteria</taxon>
        <taxon>Thiotrichales</taxon>
        <taxon>Piscirickettsiaceae</taxon>
        <taxon>Thiomicrorhabdus</taxon>
    </lineage>
</organism>
<dbReference type="PANTHER" id="PTHR11695:SF294">
    <property type="entry name" value="RETICULON-4-INTERACTING PROTEIN 1, MITOCHONDRIAL"/>
    <property type="match status" value="1"/>
</dbReference>
<feature type="domain" description="Enoyl reductase (ER)" evidence="6">
    <location>
        <begin position="12"/>
        <end position="332"/>
    </location>
</feature>
<dbReference type="Pfam" id="PF00107">
    <property type="entry name" value="ADH_zinc_N"/>
    <property type="match status" value="1"/>
</dbReference>
<dbReference type="SMART" id="SM00829">
    <property type="entry name" value="PKS_ER"/>
    <property type="match status" value="1"/>
</dbReference>
<dbReference type="OrthoDB" id="9785812at2"/>
<evidence type="ECO:0000313" key="8">
    <source>
        <dbReference type="Proteomes" id="UP000304864"/>
    </source>
</evidence>
<evidence type="ECO:0000313" key="7">
    <source>
        <dbReference type="EMBL" id="QCU90611.1"/>
    </source>
</evidence>
<evidence type="ECO:0000256" key="2">
    <source>
        <dbReference type="ARBA" id="ARBA00022723"/>
    </source>
</evidence>
<dbReference type="InterPro" id="IPR020843">
    <property type="entry name" value="ER"/>
</dbReference>
<dbReference type="InterPro" id="IPR036291">
    <property type="entry name" value="NAD(P)-bd_dom_sf"/>
</dbReference>
<dbReference type="InterPro" id="IPR002364">
    <property type="entry name" value="Quin_OxRdtase/zeta-crystal_CS"/>
</dbReference>
<dbReference type="Gene3D" id="3.40.50.720">
    <property type="entry name" value="NAD(P)-binding Rossmann-like Domain"/>
    <property type="match status" value="1"/>
</dbReference>
<dbReference type="InterPro" id="IPR011032">
    <property type="entry name" value="GroES-like_sf"/>
</dbReference>
<dbReference type="PROSITE" id="PS01162">
    <property type="entry name" value="QOR_ZETA_CRYSTAL"/>
    <property type="match status" value="1"/>
</dbReference>
<dbReference type="GO" id="GO:0016491">
    <property type="term" value="F:oxidoreductase activity"/>
    <property type="evidence" value="ECO:0007669"/>
    <property type="project" value="UniProtKB-KW"/>
</dbReference>
<comment type="similarity">
    <text evidence="1 5">Belongs to the zinc-containing alcohol dehydrogenase family. Quinone oxidoreductase subfamily.</text>
</comment>
<name>A0A4P9K6V2_9GAMM</name>
<accession>A0A4P9K6V2</accession>
<dbReference type="EMBL" id="CP040602">
    <property type="protein sequence ID" value="QCU90611.1"/>
    <property type="molecule type" value="Genomic_DNA"/>
</dbReference>
<dbReference type="SUPFAM" id="SSF51735">
    <property type="entry name" value="NAD(P)-binding Rossmann-fold domains"/>
    <property type="match status" value="1"/>
</dbReference>
<dbReference type="AlphaFoldDB" id="A0A4P9K6V2"/>
<proteinExistence type="inferred from homology"/>
<dbReference type="Proteomes" id="UP000304864">
    <property type="component" value="Chromosome"/>
</dbReference>
<dbReference type="NCBIfam" id="TIGR02817">
    <property type="entry name" value="adh_fam_1"/>
    <property type="match status" value="1"/>
</dbReference>
<dbReference type="PANTHER" id="PTHR11695">
    <property type="entry name" value="ALCOHOL DEHYDROGENASE RELATED"/>
    <property type="match status" value="1"/>
</dbReference>
<dbReference type="GO" id="GO:0008270">
    <property type="term" value="F:zinc ion binding"/>
    <property type="evidence" value="ECO:0007669"/>
    <property type="project" value="InterPro"/>
</dbReference>
<keyword evidence="4 5" id="KW-0560">Oxidoreductase</keyword>
<keyword evidence="3 5" id="KW-0862">Zinc</keyword>
<dbReference type="InterPro" id="IPR013149">
    <property type="entry name" value="ADH-like_C"/>
</dbReference>
<dbReference type="Gene3D" id="3.90.180.10">
    <property type="entry name" value="Medium-chain alcohol dehydrogenases, catalytic domain"/>
    <property type="match status" value="1"/>
</dbReference>
<dbReference type="InterPro" id="IPR014182">
    <property type="entry name" value="ADH_Zn_typ-1"/>
</dbReference>